<keyword evidence="4" id="KW-1185">Reference proteome</keyword>
<dbReference type="PROSITE" id="PS51257">
    <property type="entry name" value="PROKAR_LIPOPROTEIN"/>
    <property type="match status" value="1"/>
</dbReference>
<dbReference type="EMBL" id="JAKIKT010000009">
    <property type="protein sequence ID" value="MCL2915898.1"/>
    <property type="molecule type" value="Genomic_DNA"/>
</dbReference>
<feature type="signal peptide" evidence="1">
    <location>
        <begin position="1"/>
        <end position="19"/>
    </location>
</feature>
<proteinExistence type="predicted"/>
<dbReference type="RefSeq" id="WP_249250467.1">
    <property type="nucleotide sequence ID" value="NZ_JAKIKT010000009.1"/>
</dbReference>
<dbReference type="SUPFAM" id="SSF56219">
    <property type="entry name" value="DNase I-like"/>
    <property type="match status" value="1"/>
</dbReference>
<keyword evidence="1" id="KW-0732">Signal</keyword>
<organism evidence="3 4">
    <name type="scientific">Shewanella corallii</name>
    <dbReference type="NCBI Taxonomy" id="560080"/>
    <lineage>
        <taxon>Bacteria</taxon>
        <taxon>Pseudomonadati</taxon>
        <taxon>Pseudomonadota</taxon>
        <taxon>Gammaproteobacteria</taxon>
        <taxon>Alteromonadales</taxon>
        <taxon>Shewanellaceae</taxon>
        <taxon>Shewanella</taxon>
    </lineage>
</organism>
<name>A0ABT0NBQ5_9GAMM</name>
<dbReference type="Pfam" id="PF03372">
    <property type="entry name" value="Exo_endo_phos"/>
    <property type="match status" value="1"/>
</dbReference>
<evidence type="ECO:0000259" key="2">
    <source>
        <dbReference type="Pfam" id="PF03372"/>
    </source>
</evidence>
<sequence length="473" mass="52393">MKKKLIPALLSSMFLMACSSDDTVIVTEPAPVSEVKFAQFNLSFAVDNDPAESYQRWVEYMSLTVAEQDKLIAAWKEDVAAGEEGGADHLLAERVIQIRNIAAIIQKNRPDVLLMNEFNNDGDAVDTKVLEGFQNNYLAVSQSLNSVDGGDMLEPIEYPFAQNYATNTGLMTEFDLNNDGQKNGADDAYGFGFYHGHYSFALLSRFEIDTENTRTFQKFLRKDLPGSVNPEIEVCDGSKPIPEGMACGDLWYSKAEWNALRLSSKNHVDAPILVNTPNGKVAVNVLLAHPTPSGFDTVTYNNRYRNSEENLFWHHYISGEESLYDDKGNTGGFSGQHFVVMGDMNADNVIGTQINKPWDGIMQLLGNEKVNQSVAQVGQEFTPTSLGAFESKNPANGWNPVHTNPEIRTSVFGSRADYAVPSASLEVVDSGVYWAAEGYKGRLLFNDPRVGKYGDSKEISSDHRFVWVTVKVD</sequence>
<dbReference type="GO" id="GO:0004519">
    <property type="term" value="F:endonuclease activity"/>
    <property type="evidence" value="ECO:0007669"/>
    <property type="project" value="UniProtKB-KW"/>
</dbReference>
<keyword evidence="3" id="KW-0540">Nuclease</keyword>
<accession>A0ABT0NBQ5</accession>
<gene>
    <name evidence="3" type="ORF">L2725_19330</name>
</gene>
<evidence type="ECO:0000313" key="4">
    <source>
        <dbReference type="Proteomes" id="UP001202831"/>
    </source>
</evidence>
<evidence type="ECO:0000256" key="1">
    <source>
        <dbReference type="SAM" id="SignalP"/>
    </source>
</evidence>
<keyword evidence="3" id="KW-0378">Hydrolase</keyword>
<feature type="chain" id="PRO_5047529062" evidence="1">
    <location>
        <begin position="20"/>
        <end position="473"/>
    </location>
</feature>
<protein>
    <submittedName>
        <fullName evidence="3">Endonuclease/exonuclease/phosphatase family protein</fullName>
    </submittedName>
</protein>
<comment type="caution">
    <text evidence="3">The sequence shown here is derived from an EMBL/GenBank/DDBJ whole genome shotgun (WGS) entry which is preliminary data.</text>
</comment>
<dbReference type="InterPro" id="IPR036691">
    <property type="entry name" value="Endo/exonu/phosph_ase_sf"/>
</dbReference>
<dbReference type="Gene3D" id="3.60.10.10">
    <property type="entry name" value="Endonuclease/exonuclease/phosphatase"/>
    <property type="match status" value="1"/>
</dbReference>
<dbReference type="InterPro" id="IPR005135">
    <property type="entry name" value="Endo/exonuclease/phosphatase"/>
</dbReference>
<evidence type="ECO:0000313" key="3">
    <source>
        <dbReference type="EMBL" id="MCL2915898.1"/>
    </source>
</evidence>
<dbReference type="Proteomes" id="UP001202831">
    <property type="component" value="Unassembled WGS sequence"/>
</dbReference>
<reference evidence="3 4" key="1">
    <citation type="submission" date="2022-01" db="EMBL/GenBank/DDBJ databases">
        <title>Whole genome-based taxonomy of the Shewanellaceae.</title>
        <authorList>
            <person name="Martin-Rodriguez A.J."/>
        </authorList>
    </citation>
    <scope>NUCLEOTIDE SEQUENCE [LARGE SCALE GENOMIC DNA]</scope>
    <source>
        <strain evidence="3 4">DSM 21332</strain>
    </source>
</reference>
<feature type="domain" description="Endonuclease/exonuclease/phosphatase" evidence="2">
    <location>
        <begin position="94"/>
        <end position="463"/>
    </location>
</feature>
<keyword evidence="3" id="KW-0255">Endonuclease</keyword>